<feature type="transmembrane region" description="Helical" evidence="1">
    <location>
        <begin position="6"/>
        <end position="24"/>
    </location>
</feature>
<organism evidence="2 3">
    <name type="scientific">Clostridium liquoris</name>
    <dbReference type="NCBI Taxonomy" id="1289519"/>
    <lineage>
        <taxon>Bacteria</taxon>
        <taxon>Bacillati</taxon>
        <taxon>Bacillota</taxon>
        <taxon>Clostridia</taxon>
        <taxon>Eubacteriales</taxon>
        <taxon>Clostridiaceae</taxon>
        <taxon>Clostridium</taxon>
    </lineage>
</organism>
<evidence type="ECO:0000313" key="3">
    <source>
        <dbReference type="Proteomes" id="UP000239706"/>
    </source>
</evidence>
<keyword evidence="1" id="KW-0812">Transmembrane</keyword>
<keyword evidence="1" id="KW-1133">Transmembrane helix</keyword>
<reference evidence="2 3" key="1">
    <citation type="submission" date="2018-03" db="EMBL/GenBank/DDBJ databases">
        <title>Genome sequence of Clostridium liquoris DSM 100320.</title>
        <authorList>
            <person name="Poehlein A."/>
            <person name="Daniel R."/>
        </authorList>
    </citation>
    <scope>NUCLEOTIDE SEQUENCE [LARGE SCALE GENOMIC DNA]</scope>
    <source>
        <strain evidence="2 3">DSM 100320</strain>
    </source>
</reference>
<feature type="transmembrane region" description="Helical" evidence="1">
    <location>
        <begin position="54"/>
        <end position="87"/>
    </location>
</feature>
<evidence type="ECO:0000313" key="2">
    <source>
        <dbReference type="EMBL" id="PRR78216.1"/>
    </source>
</evidence>
<keyword evidence="3" id="KW-1185">Reference proteome</keyword>
<dbReference type="EMBL" id="PVXO01000048">
    <property type="protein sequence ID" value="PRR78216.1"/>
    <property type="molecule type" value="Genomic_DNA"/>
</dbReference>
<name>A0A2T0B2Y0_9CLOT</name>
<gene>
    <name evidence="2" type="ORF">CLLI_18180</name>
</gene>
<proteinExistence type="predicted"/>
<comment type="caution">
    <text evidence="2">The sequence shown here is derived from an EMBL/GenBank/DDBJ whole genome shotgun (WGS) entry which is preliminary data.</text>
</comment>
<keyword evidence="1" id="KW-0472">Membrane</keyword>
<sequence length="169" mass="19353">MKTSYLARGGLLTALGLIFIYLSTLVPTNKLFLLIIASSLIPIGIISTNLKVGIINYIGTCLLSLFIIGFKGSVLLYIIFFGLYGIVKLYIEKLRKIPLELILKFAFFNFSLLVSFFIYKNFLPNIDLNKFFIPIPILILAAEVVFFLYDYALTLFICEIEKKFFQKKY</sequence>
<dbReference type="Proteomes" id="UP000239706">
    <property type="component" value="Unassembled WGS sequence"/>
</dbReference>
<protein>
    <submittedName>
        <fullName evidence="2">Uncharacterized protein</fullName>
    </submittedName>
</protein>
<dbReference type="AlphaFoldDB" id="A0A2T0B2Y0"/>
<evidence type="ECO:0000256" key="1">
    <source>
        <dbReference type="SAM" id="Phobius"/>
    </source>
</evidence>
<accession>A0A2T0B2Y0</accession>
<feature type="transmembrane region" description="Helical" evidence="1">
    <location>
        <begin position="131"/>
        <end position="158"/>
    </location>
</feature>
<feature type="transmembrane region" description="Helical" evidence="1">
    <location>
        <begin position="31"/>
        <end position="48"/>
    </location>
</feature>
<feature type="transmembrane region" description="Helical" evidence="1">
    <location>
        <begin position="99"/>
        <end position="119"/>
    </location>
</feature>